<gene>
    <name evidence="2" type="ORF">CLIB1423_25S01068</name>
</gene>
<dbReference type="PANTHER" id="PTHR22684">
    <property type="entry name" value="NULP1-RELATED"/>
    <property type="match status" value="1"/>
</dbReference>
<feature type="compositionally biased region" description="Basic residues" evidence="1">
    <location>
        <begin position="1"/>
        <end position="11"/>
    </location>
</feature>
<feature type="compositionally biased region" description="Acidic residues" evidence="1">
    <location>
        <begin position="54"/>
        <end position="64"/>
    </location>
</feature>
<feature type="compositionally biased region" description="Basic residues" evidence="1">
    <location>
        <begin position="90"/>
        <end position="103"/>
    </location>
</feature>
<feature type="region of interest" description="Disordered" evidence="1">
    <location>
        <begin position="1"/>
        <end position="111"/>
    </location>
</feature>
<evidence type="ECO:0000256" key="1">
    <source>
        <dbReference type="SAM" id="MobiDB-lite"/>
    </source>
</evidence>
<dbReference type="GO" id="GO:0072344">
    <property type="term" value="P:rescue of stalled ribosome"/>
    <property type="evidence" value="ECO:0007669"/>
    <property type="project" value="TreeGrafter"/>
</dbReference>
<evidence type="ECO:0000313" key="3">
    <source>
        <dbReference type="Proteomes" id="UP000837801"/>
    </source>
</evidence>
<dbReference type="GO" id="GO:1990116">
    <property type="term" value="P:ribosome-associated ubiquitin-dependent protein catabolic process"/>
    <property type="evidence" value="ECO:0007669"/>
    <property type="project" value="TreeGrafter"/>
</dbReference>
<dbReference type="GO" id="GO:1990112">
    <property type="term" value="C:RQC complex"/>
    <property type="evidence" value="ECO:0007669"/>
    <property type="project" value="TreeGrafter"/>
</dbReference>
<evidence type="ECO:0000313" key="2">
    <source>
        <dbReference type="EMBL" id="CAH2355384.1"/>
    </source>
</evidence>
<comment type="caution">
    <text evidence="2">The sequence shown here is derived from an EMBL/GenBank/DDBJ whole genome shotgun (WGS) entry which is preliminary data.</text>
</comment>
<dbReference type="EMBL" id="CAKXYY010000025">
    <property type="protein sequence ID" value="CAH2355384.1"/>
    <property type="molecule type" value="Genomic_DNA"/>
</dbReference>
<name>A0A9P0QVG5_9ASCO</name>
<feature type="compositionally biased region" description="Acidic residues" evidence="1">
    <location>
        <begin position="28"/>
        <end position="39"/>
    </location>
</feature>
<dbReference type="OrthoDB" id="205993at2759"/>
<sequence>MSSRAVRRLQRQKLTEFDGRPTKGTAENSEDEELVESNDEQPPQKSFNAFAFLQEDEDDVEGDSDSATAQEAESITHIAEPVNIPTTAKAKNKKKNKKNKKNGKTQDDLDDDDLDKFLEEVKKKDQQKSSFKSKTPELFLDEDDLDDEDDYVLYEAAYEEEDNVEYCDSNFKYFTSNKLKKSLPLLSIGSIKNLDADNEFSSLFGKLSMETIEDANTTTSLATSPEILQQFKRLARLTRGWSGKDRRGVPGTARKLLFTRIRDDWLPTAQKPLNMDELTPIVDKVLQYLEYKEDLDSEHDVREELEYKLKAEKEMGVKYFKFNKLNSAQERIANTRFFAAVVITPDPESLMQLLQQNPYHAETLLQVAMVLLRQGSDKSTSNALIEKALFVFDRSLHKNFHELLLEGKNGLIKLPYEGFMNRQFQLCLFRYIMILGERSTYFTALNYCKLLLSFCPGDDPLGVRYFIDYYAIMSEEYKWLGKFAKSPLVTTYKKWLTPGLAYSVALAHFRLNSIDEAKKSLALAFGRHRYLACKLLETICLSSNEKLISEELSKAHSDEVLLESETYLVRAALLWKDQKEREFLNDELSKLFQESEDFNHKNKPSKLSTFFGLLPAKNIDNGSIPFNLVRFAVLSGENKIMAKVPEAIWARDDVLEYDVLPPRDERKLYDVFTGVSNSKIVDTMIDYVDQNVLGAIIQNQTGENDMDDLIQRLQAEGGEQEGEINDIAEQ</sequence>
<dbReference type="Proteomes" id="UP000837801">
    <property type="component" value="Unassembled WGS sequence"/>
</dbReference>
<dbReference type="PANTHER" id="PTHR22684:SF0">
    <property type="entry name" value="RIBOSOME QUALITY CONTROL COMPLEX SUBUNIT TCF25"/>
    <property type="match status" value="1"/>
</dbReference>
<reference evidence="2" key="1">
    <citation type="submission" date="2022-03" db="EMBL/GenBank/DDBJ databases">
        <authorList>
            <person name="Legras J.-L."/>
            <person name="Devillers H."/>
            <person name="Grondin C."/>
        </authorList>
    </citation>
    <scope>NUCLEOTIDE SEQUENCE</scope>
    <source>
        <strain evidence="2">CLIB 1423</strain>
    </source>
</reference>
<dbReference type="InterPro" id="IPR006994">
    <property type="entry name" value="TCF25/Rqc1"/>
</dbReference>
<accession>A0A9P0QVG5</accession>
<organism evidence="2 3">
    <name type="scientific">[Candida] railenensis</name>
    <dbReference type="NCBI Taxonomy" id="45579"/>
    <lineage>
        <taxon>Eukaryota</taxon>
        <taxon>Fungi</taxon>
        <taxon>Dikarya</taxon>
        <taxon>Ascomycota</taxon>
        <taxon>Saccharomycotina</taxon>
        <taxon>Pichiomycetes</taxon>
        <taxon>Debaryomycetaceae</taxon>
        <taxon>Kurtzmaniella</taxon>
    </lineage>
</organism>
<dbReference type="Pfam" id="PF04910">
    <property type="entry name" value="Tcf25"/>
    <property type="match status" value="1"/>
</dbReference>
<protein>
    <submittedName>
        <fullName evidence="2">Ribosome quality control complex subunit 1</fullName>
    </submittedName>
</protein>
<dbReference type="AlphaFoldDB" id="A0A9P0QVG5"/>
<proteinExistence type="predicted"/>
<keyword evidence="3" id="KW-1185">Reference proteome</keyword>